<comment type="caution">
    <text evidence="2">The sequence shown here is derived from an EMBL/GenBank/DDBJ whole genome shotgun (WGS) entry which is preliminary data.</text>
</comment>
<name>A0A1F5TG38_9BACT</name>
<feature type="signal peptide" evidence="1">
    <location>
        <begin position="1"/>
        <end position="23"/>
    </location>
</feature>
<evidence type="ECO:0008006" key="4">
    <source>
        <dbReference type="Google" id="ProtNLM"/>
    </source>
</evidence>
<reference evidence="2 3" key="1">
    <citation type="journal article" date="2016" name="Nat. Commun.">
        <title>Thousands of microbial genomes shed light on interconnected biogeochemical processes in an aquifer system.</title>
        <authorList>
            <person name="Anantharaman K."/>
            <person name="Brown C.T."/>
            <person name="Hug L.A."/>
            <person name="Sharon I."/>
            <person name="Castelle C.J."/>
            <person name="Probst A.J."/>
            <person name="Thomas B.C."/>
            <person name="Singh A."/>
            <person name="Wilkins M.J."/>
            <person name="Karaoz U."/>
            <person name="Brodie E.L."/>
            <person name="Williams K.H."/>
            <person name="Hubbard S.S."/>
            <person name="Banfield J.F."/>
        </authorList>
    </citation>
    <scope>NUCLEOTIDE SEQUENCE [LARGE SCALE GENOMIC DNA]</scope>
</reference>
<keyword evidence="1" id="KW-0732">Signal</keyword>
<dbReference type="EMBL" id="MFGM01000013">
    <property type="protein sequence ID" value="OGF37882.1"/>
    <property type="molecule type" value="Genomic_DNA"/>
</dbReference>
<evidence type="ECO:0000256" key="1">
    <source>
        <dbReference type="SAM" id="SignalP"/>
    </source>
</evidence>
<proteinExistence type="predicted"/>
<evidence type="ECO:0000313" key="3">
    <source>
        <dbReference type="Proteomes" id="UP000178656"/>
    </source>
</evidence>
<organism evidence="2 3">
    <name type="scientific">Candidatus Falkowbacteria bacterium RIFOXYC2_FULL_48_21</name>
    <dbReference type="NCBI Taxonomy" id="1798005"/>
    <lineage>
        <taxon>Bacteria</taxon>
        <taxon>Candidatus Falkowiibacteriota</taxon>
    </lineage>
</organism>
<dbReference type="Proteomes" id="UP000178656">
    <property type="component" value="Unassembled WGS sequence"/>
</dbReference>
<sequence>MKNYVVTGSLLFALVLWSTPVHADGNMEKRFADYAKTAQTFYKLTARLYAAQQKTTPLVTEISTRQTKLDELEKILATKNFAAFNDPKNPPRSSMAYDGGWYSDSYSTGIRQPINYGTPRIERVELQKTVVNFDAEGRPTLKTFALFAADKSEKTYRVFVNCLEHDKQELFPLVEILLGKTDSKTTRWFYDYGADGFKYVEYSSYQNYLDKTLHDIFALKESDGRSQVYAFAHYYDYGMATARQTAETESAITPEAVNRAYIPILDQLAPDIENEIAYAESSNSYLVKMSAALAEEISAKEEEIRVSRTADEISQREKERRRILGDTYDSLLTQIKKAGDVKTLEEFQDLVASVETLDDVRSVLADKPISYPAQSTAEFATAKAASYTSPWTTHVRGYGVCDDQAMHAAAFLRTLAKKGKIAKLYLARYGYKSPDGLETAHTAVVIQLPRSGKKPGRWQYFTNDFFSARTFSSRDAAMKESSRHVGYDPDKLKDVRYREITTDGAWLYNDQSSAKLDPFLQGE</sequence>
<evidence type="ECO:0000313" key="2">
    <source>
        <dbReference type="EMBL" id="OGF37882.1"/>
    </source>
</evidence>
<protein>
    <recommendedName>
        <fullName evidence="4">Transglutaminase-like domain-containing protein</fullName>
    </recommendedName>
</protein>
<gene>
    <name evidence="2" type="ORF">A2482_02330</name>
</gene>
<accession>A0A1F5TG38</accession>
<dbReference type="AlphaFoldDB" id="A0A1F5TG38"/>
<feature type="chain" id="PRO_5009521357" description="Transglutaminase-like domain-containing protein" evidence="1">
    <location>
        <begin position="24"/>
        <end position="523"/>
    </location>
</feature>